<feature type="transmembrane region" description="Helical" evidence="9">
    <location>
        <begin position="144"/>
        <end position="168"/>
    </location>
</feature>
<keyword evidence="7" id="KW-0625">Polysaccharide transport</keyword>
<evidence type="ECO:0000256" key="2">
    <source>
        <dbReference type="ARBA" id="ARBA00007783"/>
    </source>
</evidence>
<feature type="transmembrane region" description="Helical" evidence="9">
    <location>
        <begin position="180"/>
        <end position="202"/>
    </location>
</feature>
<evidence type="ECO:0000256" key="3">
    <source>
        <dbReference type="ARBA" id="ARBA00022448"/>
    </source>
</evidence>
<protein>
    <submittedName>
        <fullName evidence="11">O-antigen ABC transporter permease subunit Wzm</fullName>
    </submittedName>
</protein>
<sequence>MNDALNDIYLSIKSWHLWSTLGWLELRQRYKRSIIGPFWITLSMAVLTLALGVIYGELFDLEVKSYLPMLAIGLVFWNFISGVINEGCMTFIASSSFISQLPTTKFIYILQMLWRNFMMLCHNIVIVVGVLLIFNVFSVKTFPLFVLGFFIVLINLIWMATLFAMISVRFRDFPQMVMSFMQVVFYITPILFSGTMLAKYSILLKINPFAWFIELIRAPLIGKVPEVYCYYNSIILSLVGAVVTVLIFSKCKNRIAYWV</sequence>
<evidence type="ECO:0000256" key="4">
    <source>
        <dbReference type="ARBA" id="ARBA00022475"/>
    </source>
</evidence>
<keyword evidence="7" id="KW-0762">Sugar transport</keyword>
<dbReference type="Pfam" id="PF01061">
    <property type="entry name" value="ABC2_membrane"/>
    <property type="match status" value="1"/>
</dbReference>
<keyword evidence="8 9" id="KW-0472">Membrane</keyword>
<comment type="similarity">
    <text evidence="2">Belongs to the ABC-2 integral membrane protein family.</text>
</comment>
<dbReference type="GO" id="GO:0140359">
    <property type="term" value="F:ABC-type transporter activity"/>
    <property type="evidence" value="ECO:0007669"/>
    <property type="project" value="InterPro"/>
</dbReference>
<keyword evidence="3" id="KW-0813">Transport</keyword>
<feature type="transmembrane region" description="Helical" evidence="9">
    <location>
        <begin position="119"/>
        <end position="138"/>
    </location>
</feature>
<dbReference type="PANTHER" id="PTHR30413">
    <property type="entry name" value="INNER MEMBRANE TRANSPORT PERMEASE"/>
    <property type="match status" value="1"/>
</dbReference>
<dbReference type="InterPro" id="IPR013525">
    <property type="entry name" value="ABC2_TM"/>
</dbReference>
<accession>A0A4D6U7G3</accession>
<evidence type="ECO:0000256" key="7">
    <source>
        <dbReference type="ARBA" id="ARBA00023047"/>
    </source>
</evidence>
<reference evidence="11" key="1">
    <citation type="journal article" date="2019" name="Front. Microbiol.">
        <title>O-Antigen Gene Clusters of Plesiomonas shigelloides Serogroups and Its Application in Development of a Molecular Serotyping Scheme.</title>
        <authorList>
            <person name="Xi D."/>
            <person name="Wang X."/>
            <person name="Ning K."/>
            <person name="Liu Q."/>
            <person name="Jing F."/>
            <person name="Guo X."/>
            <person name="Cao B."/>
        </authorList>
    </citation>
    <scope>NUCLEOTIDE SEQUENCE</scope>
    <source>
        <strain evidence="11">O25H3</strain>
    </source>
</reference>
<keyword evidence="5 9" id="KW-0812">Transmembrane</keyword>
<dbReference type="GO" id="GO:0015920">
    <property type="term" value="P:lipopolysaccharide transport"/>
    <property type="evidence" value="ECO:0007669"/>
    <property type="project" value="TreeGrafter"/>
</dbReference>
<evidence type="ECO:0000256" key="1">
    <source>
        <dbReference type="ARBA" id="ARBA00004651"/>
    </source>
</evidence>
<evidence type="ECO:0000313" key="11">
    <source>
        <dbReference type="EMBL" id="QCH03181.1"/>
    </source>
</evidence>
<dbReference type="GO" id="GO:0005886">
    <property type="term" value="C:plasma membrane"/>
    <property type="evidence" value="ECO:0007669"/>
    <property type="project" value="UniProtKB-SubCell"/>
</dbReference>
<evidence type="ECO:0000256" key="8">
    <source>
        <dbReference type="ARBA" id="ARBA00023136"/>
    </source>
</evidence>
<name>A0A4D6U7G3_PLESH</name>
<dbReference type="EMBL" id="MK551183">
    <property type="protein sequence ID" value="QCH03181.1"/>
    <property type="molecule type" value="Genomic_DNA"/>
</dbReference>
<feature type="transmembrane region" description="Helical" evidence="9">
    <location>
        <begin position="75"/>
        <end position="98"/>
    </location>
</feature>
<feature type="domain" description="ABC-2 type transporter transmembrane" evidence="10">
    <location>
        <begin position="18"/>
        <end position="218"/>
    </location>
</feature>
<keyword evidence="4" id="KW-1003">Cell membrane</keyword>
<evidence type="ECO:0000259" key="10">
    <source>
        <dbReference type="Pfam" id="PF01061"/>
    </source>
</evidence>
<proteinExistence type="inferred from homology"/>
<feature type="transmembrane region" description="Helical" evidence="9">
    <location>
        <begin position="230"/>
        <end position="248"/>
    </location>
</feature>
<gene>
    <name evidence="11" type="primary">wzm</name>
</gene>
<evidence type="ECO:0000256" key="6">
    <source>
        <dbReference type="ARBA" id="ARBA00022989"/>
    </source>
</evidence>
<dbReference type="AlphaFoldDB" id="A0A4D6U7G3"/>
<comment type="subcellular location">
    <subcellularLocation>
        <location evidence="1">Cell membrane</location>
        <topology evidence="1">Multi-pass membrane protein</topology>
    </subcellularLocation>
</comment>
<organism evidence="11">
    <name type="scientific">Plesiomonas shigelloides</name>
    <name type="common">Aeromonas shigelloides</name>
    <dbReference type="NCBI Taxonomy" id="703"/>
    <lineage>
        <taxon>Bacteria</taxon>
        <taxon>Pseudomonadati</taxon>
        <taxon>Pseudomonadota</taxon>
        <taxon>Gammaproteobacteria</taxon>
        <taxon>Enterobacterales</taxon>
        <taxon>Enterobacteriaceae</taxon>
        <taxon>Plesiomonas</taxon>
    </lineage>
</organism>
<keyword evidence="6 9" id="KW-1133">Transmembrane helix</keyword>
<evidence type="ECO:0000256" key="9">
    <source>
        <dbReference type="SAM" id="Phobius"/>
    </source>
</evidence>
<dbReference type="GO" id="GO:0015774">
    <property type="term" value="P:polysaccharide transport"/>
    <property type="evidence" value="ECO:0007669"/>
    <property type="project" value="UniProtKB-KW"/>
</dbReference>
<feature type="transmembrane region" description="Helical" evidence="9">
    <location>
        <begin position="34"/>
        <end position="55"/>
    </location>
</feature>
<evidence type="ECO:0000256" key="5">
    <source>
        <dbReference type="ARBA" id="ARBA00022692"/>
    </source>
</evidence>
<dbReference type="PANTHER" id="PTHR30413:SF10">
    <property type="entry name" value="CAPSULE POLYSACCHARIDE EXPORT INNER-MEMBRANE PROTEIN CTRC"/>
    <property type="match status" value="1"/>
</dbReference>
<dbReference type="RefSeq" id="WP_152107729.1">
    <property type="nucleotide sequence ID" value="NZ_WEKD01000064.1"/>
</dbReference>